<keyword evidence="7" id="KW-0472">Membrane</keyword>
<dbReference type="InterPro" id="IPR007872">
    <property type="entry name" value="DPH_MB_dom"/>
</dbReference>
<keyword evidence="5" id="KW-0862">Zinc</keyword>
<keyword evidence="4" id="KW-0479">Metal-binding</keyword>
<proteinExistence type="inferred from homology"/>
<dbReference type="SUPFAM" id="SSF46565">
    <property type="entry name" value="Chaperone J-domain"/>
    <property type="match status" value="1"/>
</dbReference>
<dbReference type="Pfam" id="PF05207">
    <property type="entry name" value="Zn_ribbon_CSL"/>
    <property type="match status" value="1"/>
</dbReference>
<evidence type="ECO:0000313" key="11">
    <source>
        <dbReference type="Proteomes" id="UP000001997"/>
    </source>
</evidence>
<dbReference type="PANTHER" id="PTHR45255">
    <property type="entry name" value="DNAJ HOMOLOG SUBFAMILY C MEMBER 24"/>
    <property type="match status" value="1"/>
</dbReference>
<keyword evidence="7" id="KW-0812">Transmembrane</keyword>
<accession>A5DQU6</accession>
<protein>
    <recommendedName>
        <fullName evidence="3">Diphthamide biosynthesis protein 4</fullName>
    </recommendedName>
</protein>
<sequence length="226" mass="25667">MNNAQISSHQMLIRPVFFIAIFSLRFLSFKTLPSLVYGCHIYGTRSFSSYMSYIEEADRLARSFYEVLGVEKDASIQEIKKAYREKLLSTHPDKINGKVVANNSTRTTSKDDINSIQVAFKVLTDEVSRKKYDESLSKSVQRAGFNISGEGLDSYSLDEFELNEEELKYYKNCPRCQFPKSIQVSEADLEHGTADGTGGYNLIVQCDSCSLWLIVNYYEGESEDNS</sequence>
<feature type="domain" description="DPH-type MB" evidence="9">
    <location>
        <begin position="151"/>
        <end position="218"/>
    </location>
</feature>
<dbReference type="VEuPathDB" id="FungiDB:PGUG_05647"/>
<dbReference type="PROSITE" id="PS50076">
    <property type="entry name" value="DNAJ_2"/>
    <property type="match status" value="1"/>
</dbReference>
<dbReference type="GO" id="GO:0008198">
    <property type="term" value="F:ferrous iron binding"/>
    <property type="evidence" value="ECO:0007669"/>
    <property type="project" value="TreeGrafter"/>
</dbReference>
<evidence type="ECO:0000256" key="3">
    <source>
        <dbReference type="ARBA" id="ARBA00021797"/>
    </source>
</evidence>
<dbReference type="STRING" id="294746.A5DQU6"/>
<evidence type="ECO:0000259" key="9">
    <source>
        <dbReference type="PROSITE" id="PS51074"/>
    </source>
</evidence>
<dbReference type="Pfam" id="PF00226">
    <property type="entry name" value="DnaJ"/>
    <property type="match status" value="1"/>
</dbReference>
<name>A5DQU6_PICGU</name>
<dbReference type="PANTHER" id="PTHR45255:SF1">
    <property type="entry name" value="DNAJ HOMOLOG SUBFAMILY C MEMBER 24"/>
    <property type="match status" value="1"/>
</dbReference>
<dbReference type="Proteomes" id="UP000001997">
    <property type="component" value="Unassembled WGS sequence"/>
</dbReference>
<dbReference type="SMART" id="SM00271">
    <property type="entry name" value="DnaJ"/>
    <property type="match status" value="1"/>
</dbReference>
<evidence type="ECO:0000313" key="10">
    <source>
        <dbReference type="EMBL" id="EDK41549.2"/>
    </source>
</evidence>
<dbReference type="EMBL" id="CH408161">
    <property type="protein sequence ID" value="EDK41549.2"/>
    <property type="molecule type" value="Genomic_DNA"/>
</dbReference>
<dbReference type="InterPro" id="IPR036671">
    <property type="entry name" value="DPH_MB_sf"/>
</dbReference>
<dbReference type="PROSITE" id="PS51074">
    <property type="entry name" value="DPH_MB"/>
    <property type="match status" value="1"/>
</dbReference>
<dbReference type="AlphaFoldDB" id="A5DQU6"/>
<comment type="similarity">
    <text evidence="2">Belongs to the DPH4 family.</text>
</comment>
<dbReference type="InterPro" id="IPR036869">
    <property type="entry name" value="J_dom_sf"/>
</dbReference>
<keyword evidence="7" id="KW-1133">Transmembrane helix</keyword>
<evidence type="ECO:0000256" key="6">
    <source>
        <dbReference type="ARBA" id="ARBA00023004"/>
    </source>
</evidence>
<evidence type="ECO:0000259" key="8">
    <source>
        <dbReference type="PROSITE" id="PS50076"/>
    </source>
</evidence>
<dbReference type="Gene3D" id="3.10.660.10">
    <property type="entry name" value="DPH Zinc finger"/>
    <property type="match status" value="1"/>
</dbReference>
<dbReference type="eggNOG" id="KOG0714">
    <property type="taxonomic scope" value="Eukaryota"/>
</dbReference>
<comment type="function">
    <text evidence="1">Required for the first step of diphthamide biosynthesis, the transfer of 3-amino-3-carboxypropyl from S-adenosyl-L-methionine to a histidine residue. Diphthamide is a post-translational modification of histidine which occurs in elongation factor 2.</text>
</comment>
<keyword evidence="6" id="KW-0408">Iron</keyword>
<dbReference type="OMA" id="IIGCRGC"/>
<dbReference type="GO" id="GO:0001671">
    <property type="term" value="F:ATPase activator activity"/>
    <property type="evidence" value="ECO:0007669"/>
    <property type="project" value="TreeGrafter"/>
</dbReference>
<dbReference type="KEGG" id="pgu:PGUG_05647"/>
<reference evidence="10 11" key="1">
    <citation type="journal article" date="2009" name="Nature">
        <title>Evolution of pathogenicity and sexual reproduction in eight Candida genomes.</title>
        <authorList>
            <person name="Butler G."/>
            <person name="Rasmussen M.D."/>
            <person name="Lin M.F."/>
            <person name="Santos M.A."/>
            <person name="Sakthikumar S."/>
            <person name="Munro C.A."/>
            <person name="Rheinbay E."/>
            <person name="Grabherr M."/>
            <person name="Forche A."/>
            <person name="Reedy J.L."/>
            <person name="Agrafioti I."/>
            <person name="Arnaud M.B."/>
            <person name="Bates S."/>
            <person name="Brown A.J."/>
            <person name="Brunke S."/>
            <person name="Costanzo M.C."/>
            <person name="Fitzpatrick D.A."/>
            <person name="de Groot P.W."/>
            <person name="Harris D."/>
            <person name="Hoyer L.L."/>
            <person name="Hube B."/>
            <person name="Klis F.M."/>
            <person name="Kodira C."/>
            <person name="Lennard N."/>
            <person name="Logue M.E."/>
            <person name="Martin R."/>
            <person name="Neiman A.M."/>
            <person name="Nikolaou E."/>
            <person name="Quail M.A."/>
            <person name="Quinn J."/>
            <person name="Santos M.C."/>
            <person name="Schmitzberger F.F."/>
            <person name="Sherlock G."/>
            <person name="Shah P."/>
            <person name="Silverstein K.A."/>
            <person name="Skrzypek M.S."/>
            <person name="Soll D."/>
            <person name="Staggs R."/>
            <person name="Stansfield I."/>
            <person name="Stumpf M.P."/>
            <person name="Sudbery P.E."/>
            <person name="Srikantha T."/>
            <person name="Zeng Q."/>
            <person name="Berman J."/>
            <person name="Berriman M."/>
            <person name="Heitman J."/>
            <person name="Gow N.A."/>
            <person name="Lorenz M.C."/>
            <person name="Birren B.W."/>
            <person name="Kellis M."/>
            <person name="Cuomo C.A."/>
        </authorList>
    </citation>
    <scope>NUCLEOTIDE SEQUENCE [LARGE SCALE GENOMIC DNA]</scope>
    <source>
        <strain evidence="11">ATCC 6260 / CBS 566 / DSM 6381 / JCM 1539 / NBRC 10279 / NRRL Y-324</strain>
    </source>
</reference>
<dbReference type="InParanoid" id="A5DQU6"/>
<dbReference type="SUPFAM" id="SSF144217">
    <property type="entry name" value="CSL zinc finger"/>
    <property type="match status" value="1"/>
</dbReference>
<evidence type="ECO:0000256" key="5">
    <source>
        <dbReference type="ARBA" id="ARBA00022833"/>
    </source>
</evidence>
<organism evidence="10 11">
    <name type="scientific">Meyerozyma guilliermondii (strain ATCC 6260 / CBS 566 / DSM 6381 / JCM 1539 / NBRC 10279 / NRRL Y-324)</name>
    <name type="common">Yeast</name>
    <name type="synonym">Candida guilliermondii</name>
    <dbReference type="NCBI Taxonomy" id="294746"/>
    <lineage>
        <taxon>Eukaryota</taxon>
        <taxon>Fungi</taxon>
        <taxon>Dikarya</taxon>
        <taxon>Ascomycota</taxon>
        <taxon>Saccharomycotina</taxon>
        <taxon>Pichiomycetes</taxon>
        <taxon>Debaryomycetaceae</taxon>
        <taxon>Meyerozyma</taxon>
    </lineage>
</organism>
<dbReference type="FunCoup" id="A5DQU6">
    <property type="interactions" value="380"/>
</dbReference>
<dbReference type="Gene3D" id="1.10.287.110">
    <property type="entry name" value="DnaJ domain"/>
    <property type="match status" value="1"/>
</dbReference>
<evidence type="ECO:0000256" key="4">
    <source>
        <dbReference type="ARBA" id="ARBA00022723"/>
    </source>
</evidence>
<feature type="transmembrane region" description="Helical" evidence="7">
    <location>
        <begin position="12"/>
        <end position="29"/>
    </location>
</feature>
<evidence type="ECO:0000256" key="2">
    <source>
        <dbReference type="ARBA" id="ARBA00006169"/>
    </source>
</evidence>
<gene>
    <name evidence="10" type="ORF">PGUG_05647</name>
</gene>
<dbReference type="UniPathway" id="UPA00559"/>
<dbReference type="InterPro" id="IPR001623">
    <property type="entry name" value="DnaJ_domain"/>
</dbReference>
<dbReference type="OrthoDB" id="445556at2759"/>
<dbReference type="PRINTS" id="PR00625">
    <property type="entry name" value="JDOMAIN"/>
</dbReference>
<dbReference type="CDD" id="cd06257">
    <property type="entry name" value="DnaJ"/>
    <property type="match status" value="1"/>
</dbReference>
<feature type="domain" description="J" evidence="8">
    <location>
        <begin position="63"/>
        <end position="136"/>
    </location>
</feature>
<evidence type="ECO:0000256" key="1">
    <source>
        <dbReference type="ARBA" id="ARBA00003474"/>
    </source>
</evidence>
<evidence type="ECO:0000256" key="7">
    <source>
        <dbReference type="SAM" id="Phobius"/>
    </source>
</evidence>
<keyword evidence="11" id="KW-1185">Reference proteome</keyword>
<dbReference type="GO" id="GO:0017183">
    <property type="term" value="P:protein histidyl modification to diphthamide"/>
    <property type="evidence" value="ECO:0007669"/>
    <property type="project" value="UniProtKB-UniPathway"/>
</dbReference>
<dbReference type="GeneID" id="5124106"/>
<dbReference type="RefSeq" id="XP_001482627.2">
    <property type="nucleotide sequence ID" value="XM_001482577.1"/>
</dbReference>
<dbReference type="HOGENOM" id="CLU_017633_7_0_1"/>